<dbReference type="EMBL" id="PDCK01000039">
    <property type="protein sequence ID" value="PRQ57496.1"/>
    <property type="molecule type" value="Genomic_DNA"/>
</dbReference>
<dbReference type="GO" id="GO:0008710">
    <property type="term" value="F:8-amino-7-oxononanoate synthase activity"/>
    <property type="evidence" value="ECO:0007669"/>
    <property type="project" value="UniProtKB-EC"/>
</dbReference>
<dbReference type="Gramene" id="PRQ57496">
    <property type="protein sequence ID" value="PRQ57496"/>
    <property type="gene ID" value="RchiOBHm_Chr1g0348981"/>
</dbReference>
<dbReference type="Proteomes" id="UP000238479">
    <property type="component" value="Chromosome 1"/>
</dbReference>
<evidence type="ECO:0000313" key="2">
    <source>
        <dbReference type="Proteomes" id="UP000238479"/>
    </source>
</evidence>
<proteinExistence type="predicted"/>
<keyword evidence="1" id="KW-0012">Acyltransferase</keyword>
<name>A0A2P6SFR7_ROSCH</name>
<accession>A0A2P6SFR7</accession>
<dbReference type="EC" id="2.3.1.47" evidence="1"/>
<comment type="caution">
    <text evidence="1">The sequence shown here is derived from an EMBL/GenBank/DDBJ whole genome shotgun (WGS) entry which is preliminary data.</text>
</comment>
<keyword evidence="2" id="KW-1185">Reference proteome</keyword>
<protein>
    <submittedName>
        <fullName evidence="1">Putative 8-amino-7-oxononanoate synthase</fullName>
        <ecNumber evidence="1">2.3.1.47</ecNumber>
    </submittedName>
</protein>
<evidence type="ECO:0000313" key="1">
    <source>
        <dbReference type="EMBL" id="PRQ57496.1"/>
    </source>
</evidence>
<dbReference type="AlphaFoldDB" id="A0A2P6SFR7"/>
<gene>
    <name evidence="1" type="ORF">RchiOBHm_Chr1g0348981</name>
</gene>
<dbReference type="STRING" id="74649.A0A2P6SFR7"/>
<organism evidence="1 2">
    <name type="scientific">Rosa chinensis</name>
    <name type="common">China rose</name>
    <dbReference type="NCBI Taxonomy" id="74649"/>
    <lineage>
        <taxon>Eukaryota</taxon>
        <taxon>Viridiplantae</taxon>
        <taxon>Streptophyta</taxon>
        <taxon>Embryophyta</taxon>
        <taxon>Tracheophyta</taxon>
        <taxon>Spermatophyta</taxon>
        <taxon>Magnoliopsida</taxon>
        <taxon>eudicotyledons</taxon>
        <taxon>Gunneridae</taxon>
        <taxon>Pentapetalae</taxon>
        <taxon>rosids</taxon>
        <taxon>fabids</taxon>
        <taxon>Rosales</taxon>
        <taxon>Rosaceae</taxon>
        <taxon>Rosoideae</taxon>
        <taxon>Rosoideae incertae sedis</taxon>
        <taxon>Rosa</taxon>
    </lineage>
</organism>
<reference evidence="1 2" key="1">
    <citation type="journal article" date="2018" name="Nat. Genet.">
        <title>The Rosa genome provides new insights in the design of modern roses.</title>
        <authorList>
            <person name="Bendahmane M."/>
        </authorList>
    </citation>
    <scope>NUCLEOTIDE SEQUENCE [LARGE SCALE GENOMIC DNA]</scope>
    <source>
        <strain evidence="2">cv. Old Blush</strain>
    </source>
</reference>
<keyword evidence="1" id="KW-0808">Transferase</keyword>
<sequence>MLVINCSCSKRWKQLIQSRGRSFIFSTAAPLPIAAEAHAAVIVERKHGVEGQFGVGCKIFCSHWNSHKVQ</sequence>